<keyword evidence="3" id="KW-1185">Reference proteome</keyword>
<evidence type="ECO:0000313" key="2">
    <source>
        <dbReference type="EMBL" id="MFD0964737.1"/>
    </source>
</evidence>
<dbReference type="RefSeq" id="WP_377716286.1">
    <property type="nucleotide sequence ID" value="NZ_JBHTJM010000010.1"/>
</dbReference>
<dbReference type="Proteomes" id="UP001596997">
    <property type="component" value="Unassembled WGS sequence"/>
</dbReference>
<keyword evidence="1" id="KW-0472">Membrane</keyword>
<accession>A0ABW3I526</accession>
<name>A0ABW3I526_9FLAO</name>
<protein>
    <submittedName>
        <fullName evidence="2">DUF2085 domain-containing protein</fullName>
    </submittedName>
</protein>
<keyword evidence="1" id="KW-1133">Transmembrane helix</keyword>
<evidence type="ECO:0000256" key="1">
    <source>
        <dbReference type="SAM" id="Phobius"/>
    </source>
</evidence>
<comment type="caution">
    <text evidence="2">The sequence shown here is derived from an EMBL/GenBank/DDBJ whole genome shotgun (WGS) entry which is preliminary data.</text>
</comment>
<dbReference type="Pfam" id="PF09858">
    <property type="entry name" value="DUF2085"/>
    <property type="match status" value="1"/>
</dbReference>
<organism evidence="2 3">
    <name type="scientific">Pseudofulvibacter geojedonensis</name>
    <dbReference type="NCBI Taxonomy" id="1123758"/>
    <lineage>
        <taxon>Bacteria</taxon>
        <taxon>Pseudomonadati</taxon>
        <taxon>Bacteroidota</taxon>
        <taxon>Flavobacteriia</taxon>
        <taxon>Flavobacteriales</taxon>
        <taxon>Flavobacteriaceae</taxon>
        <taxon>Pseudofulvibacter</taxon>
    </lineage>
</organism>
<reference evidence="3" key="1">
    <citation type="journal article" date="2019" name="Int. J. Syst. Evol. Microbiol.">
        <title>The Global Catalogue of Microorganisms (GCM) 10K type strain sequencing project: providing services to taxonomists for standard genome sequencing and annotation.</title>
        <authorList>
            <consortium name="The Broad Institute Genomics Platform"/>
            <consortium name="The Broad Institute Genome Sequencing Center for Infectious Disease"/>
            <person name="Wu L."/>
            <person name="Ma J."/>
        </authorList>
    </citation>
    <scope>NUCLEOTIDE SEQUENCE [LARGE SCALE GENOMIC DNA]</scope>
    <source>
        <strain evidence="3">CCUG 62114</strain>
    </source>
</reference>
<sequence>MLKKLTNTKVSYVSCHRLPERSFFWKGKQFPVCSRCTGIHLGYLSFPLFLFGVIQFSWLTALLLMLPTILDGLTQAYFARESNNWLRFSTGLIAGIGAMSLVSLIGIQIGLLILSLFN</sequence>
<feature type="transmembrane region" description="Helical" evidence="1">
    <location>
        <begin position="48"/>
        <end position="70"/>
    </location>
</feature>
<dbReference type="EMBL" id="JBHTJM010000010">
    <property type="protein sequence ID" value="MFD0964737.1"/>
    <property type="molecule type" value="Genomic_DNA"/>
</dbReference>
<dbReference type="InterPro" id="IPR019206">
    <property type="entry name" value="DUF2085_TM"/>
</dbReference>
<keyword evidence="1" id="KW-0812">Transmembrane</keyword>
<evidence type="ECO:0000313" key="3">
    <source>
        <dbReference type="Proteomes" id="UP001596997"/>
    </source>
</evidence>
<feature type="transmembrane region" description="Helical" evidence="1">
    <location>
        <begin position="90"/>
        <end position="117"/>
    </location>
</feature>
<gene>
    <name evidence="2" type="ORF">ACFQ1O_12050</name>
</gene>
<proteinExistence type="predicted"/>